<reference evidence="2 3" key="1">
    <citation type="journal article" date="2020" name="bioRxiv">
        <title>Whole genome comparisons of ergot fungi reveals the divergence and evolution of species within the genus Claviceps are the result of varying mechanisms driving genome evolution and host range expansion.</title>
        <authorList>
            <person name="Wyka S.A."/>
            <person name="Mondo S.J."/>
            <person name="Liu M."/>
            <person name="Dettman J."/>
            <person name="Nalam V."/>
            <person name="Broders K.D."/>
        </authorList>
    </citation>
    <scope>NUCLEOTIDE SEQUENCE [LARGE SCALE GENOMIC DNA]</scope>
    <source>
        <strain evidence="2 3">Clav52</strain>
    </source>
</reference>
<dbReference type="AlphaFoldDB" id="A0A9P7QEB7"/>
<evidence type="ECO:0000256" key="1">
    <source>
        <dbReference type="SAM" id="MobiDB-lite"/>
    </source>
</evidence>
<proteinExistence type="predicted"/>
<protein>
    <recommendedName>
        <fullName evidence="4">Protein PBN1</fullName>
    </recommendedName>
</protein>
<sequence length="319" mass="35179">MAYEFLGSSQQSDRSLYADLDSGLGRNPSALPTHLSRVLYIPEHSTLNLSLYDAQEPFQQAVYVSPFGSEHLVGKPLIGSRFFKTRVNTMDREKVMQSGAPRYVVELDGDRIDDGVDISATMRANASVSDAVDSTAKINIQVPMSTDGFSLTFETSKQTENQTQHIAVSATYPLQSVHSKAGIIRFPFFAFSLDDEKSTGYEWQIHPLDHGMLRYTLFQLPSHSPASGGNVAPPRECPDAETIAIYHQLGHENSLFRPTSEGVLLLPGPEMPVLLEMVTVASLLVLLWKIRGTARQGLGKEPQPKKRSLAEKLFGGRKS</sequence>
<evidence type="ECO:0000313" key="2">
    <source>
        <dbReference type="EMBL" id="KAG6292147.1"/>
    </source>
</evidence>
<name>A0A9P7QEB7_9HYPO</name>
<accession>A0A9P7QEB7</accession>
<dbReference type="Proteomes" id="UP000707071">
    <property type="component" value="Unassembled WGS sequence"/>
</dbReference>
<keyword evidence="3" id="KW-1185">Reference proteome</keyword>
<dbReference type="EMBL" id="SRRH01000286">
    <property type="protein sequence ID" value="KAG6292147.1"/>
    <property type="molecule type" value="Genomic_DNA"/>
</dbReference>
<evidence type="ECO:0000313" key="3">
    <source>
        <dbReference type="Proteomes" id="UP000707071"/>
    </source>
</evidence>
<evidence type="ECO:0008006" key="4">
    <source>
        <dbReference type="Google" id="ProtNLM"/>
    </source>
</evidence>
<comment type="caution">
    <text evidence="2">The sequence shown here is derived from an EMBL/GenBank/DDBJ whole genome shotgun (WGS) entry which is preliminary data.</text>
</comment>
<organism evidence="2 3">
    <name type="scientific">Claviceps aff. purpurea</name>
    <dbReference type="NCBI Taxonomy" id="1967640"/>
    <lineage>
        <taxon>Eukaryota</taxon>
        <taxon>Fungi</taxon>
        <taxon>Dikarya</taxon>
        <taxon>Ascomycota</taxon>
        <taxon>Pezizomycotina</taxon>
        <taxon>Sordariomycetes</taxon>
        <taxon>Hypocreomycetidae</taxon>
        <taxon>Hypocreales</taxon>
        <taxon>Clavicipitaceae</taxon>
        <taxon>Claviceps</taxon>
    </lineage>
</organism>
<feature type="region of interest" description="Disordered" evidence="1">
    <location>
        <begin position="297"/>
        <end position="319"/>
    </location>
</feature>
<gene>
    <name evidence="2" type="ORF">E4U09_003549</name>
</gene>